<dbReference type="InterPro" id="IPR032816">
    <property type="entry name" value="VTT_dom"/>
</dbReference>
<proteinExistence type="predicted"/>
<dbReference type="AlphaFoldDB" id="A0AAD2EE66"/>
<keyword evidence="4" id="KW-1185">Reference proteome</keyword>
<feature type="transmembrane region" description="Helical" evidence="1">
    <location>
        <begin position="29"/>
        <end position="50"/>
    </location>
</feature>
<reference evidence="3" key="1">
    <citation type="submission" date="2023-05" db="EMBL/GenBank/DDBJ databases">
        <authorList>
            <person name="Huff M."/>
        </authorList>
    </citation>
    <scope>NUCLEOTIDE SEQUENCE</scope>
</reference>
<dbReference type="PANTHER" id="PTHR46431:SF7">
    <property type="entry name" value="SNARE ASSOCIATED GOLGI PROTEIN FAMILY"/>
    <property type="match status" value="1"/>
</dbReference>
<organism evidence="3 4">
    <name type="scientific">Fraxinus pennsylvanica</name>
    <dbReference type="NCBI Taxonomy" id="56036"/>
    <lineage>
        <taxon>Eukaryota</taxon>
        <taxon>Viridiplantae</taxon>
        <taxon>Streptophyta</taxon>
        <taxon>Embryophyta</taxon>
        <taxon>Tracheophyta</taxon>
        <taxon>Spermatophyta</taxon>
        <taxon>Magnoliopsida</taxon>
        <taxon>eudicotyledons</taxon>
        <taxon>Gunneridae</taxon>
        <taxon>Pentapetalae</taxon>
        <taxon>asterids</taxon>
        <taxon>lamiids</taxon>
        <taxon>Lamiales</taxon>
        <taxon>Oleaceae</taxon>
        <taxon>Oleeae</taxon>
        <taxon>Fraxinus</taxon>
    </lineage>
</organism>
<sequence length="197" mass="21939">MVSNNSCGTSMVIMFSKYHYHFPGMTFRYGYGFLLIIVAVAFGVSIPYFVGSIFHPKIQAWLDRHPKKATTIRLAGEGTWFNQFQAIASIRISPFPCLVYNYGAVASDVTYGPYLLGTLVGMMQEMFVAIYTFTNVVIFSLSCGSSNDFIFVDVLLGRGSSMCSCMEREGSRDRTPNIIAGDFGLQMKMKSIVNVEK</sequence>
<evidence type="ECO:0000259" key="2">
    <source>
        <dbReference type="Pfam" id="PF09335"/>
    </source>
</evidence>
<dbReference type="Pfam" id="PF09335">
    <property type="entry name" value="VTT_dom"/>
    <property type="match status" value="1"/>
</dbReference>
<dbReference type="EMBL" id="OU503056">
    <property type="protein sequence ID" value="CAI9784495.1"/>
    <property type="molecule type" value="Genomic_DNA"/>
</dbReference>
<gene>
    <name evidence="3" type="ORF">FPE_LOCUS31925</name>
</gene>
<name>A0AAD2EE66_9LAMI</name>
<keyword evidence="1" id="KW-0812">Transmembrane</keyword>
<dbReference type="Proteomes" id="UP000834106">
    <property type="component" value="Chromosome 21"/>
</dbReference>
<accession>A0AAD2EE66</accession>
<keyword evidence="1" id="KW-0472">Membrane</keyword>
<protein>
    <recommendedName>
        <fullName evidence="2">VTT domain-containing protein</fullName>
    </recommendedName>
</protein>
<dbReference type="PANTHER" id="PTHR46431">
    <property type="entry name" value="EXPRESSED PROTEIN"/>
    <property type="match status" value="1"/>
</dbReference>
<evidence type="ECO:0000313" key="4">
    <source>
        <dbReference type="Proteomes" id="UP000834106"/>
    </source>
</evidence>
<feature type="domain" description="VTT" evidence="2">
    <location>
        <begin position="24"/>
        <end position="132"/>
    </location>
</feature>
<evidence type="ECO:0000313" key="3">
    <source>
        <dbReference type="EMBL" id="CAI9784495.1"/>
    </source>
</evidence>
<evidence type="ECO:0000256" key="1">
    <source>
        <dbReference type="SAM" id="Phobius"/>
    </source>
</evidence>
<keyword evidence="1" id="KW-1133">Transmembrane helix</keyword>